<dbReference type="Proteomes" id="UP000657931">
    <property type="component" value="Unassembled WGS sequence"/>
</dbReference>
<feature type="transmembrane region" description="Helical" evidence="1">
    <location>
        <begin position="6"/>
        <end position="27"/>
    </location>
</feature>
<keyword evidence="1" id="KW-0812">Transmembrane</keyword>
<keyword evidence="1" id="KW-1133">Transmembrane helix</keyword>
<evidence type="ECO:0000256" key="1">
    <source>
        <dbReference type="SAM" id="Phobius"/>
    </source>
</evidence>
<comment type="caution">
    <text evidence="2">The sequence shown here is derived from an EMBL/GenBank/DDBJ whole genome shotgun (WGS) entry which is preliminary data.</text>
</comment>
<keyword evidence="1" id="KW-0472">Membrane</keyword>
<dbReference type="RefSeq" id="WP_191817300.1">
    <property type="nucleotide sequence ID" value="NZ_JACSQT010000022.1"/>
</dbReference>
<gene>
    <name evidence="2" type="ORF">H9655_21620</name>
</gene>
<evidence type="ECO:0000313" key="3">
    <source>
        <dbReference type="Proteomes" id="UP000657931"/>
    </source>
</evidence>
<accession>A0ABR8QVS6</accession>
<keyword evidence="3" id="KW-1185">Reference proteome</keyword>
<sequence>MDLGGLFQWFQQQAQYVVYTILIIVLISCIWKRAWILAVVSMLGIGFVTIFVVNPQIIEGLSGWIATRVSIGG</sequence>
<evidence type="ECO:0000313" key="2">
    <source>
        <dbReference type="EMBL" id="MBD7939646.1"/>
    </source>
</evidence>
<dbReference type="EMBL" id="JACSQT010000022">
    <property type="protein sequence ID" value="MBD7939646.1"/>
    <property type="molecule type" value="Genomic_DNA"/>
</dbReference>
<reference evidence="2 3" key="1">
    <citation type="submission" date="2020-08" db="EMBL/GenBank/DDBJ databases">
        <title>A Genomic Blueprint of the Chicken Gut Microbiome.</title>
        <authorList>
            <person name="Gilroy R."/>
            <person name="Ravi A."/>
            <person name="Getino M."/>
            <person name="Pursley I."/>
            <person name="Horton D.L."/>
            <person name="Alikhan N.-F."/>
            <person name="Baker D."/>
            <person name="Gharbi K."/>
            <person name="Hall N."/>
            <person name="Watson M."/>
            <person name="Adriaenssens E.M."/>
            <person name="Foster-Nyarko E."/>
            <person name="Jarju S."/>
            <person name="Secka A."/>
            <person name="Antonio M."/>
            <person name="Oren A."/>
            <person name="Chaudhuri R."/>
            <person name="La Ragione R.M."/>
            <person name="Hildebrand F."/>
            <person name="Pallen M.J."/>
        </authorList>
    </citation>
    <scope>NUCLEOTIDE SEQUENCE [LARGE SCALE GENOMIC DNA]</scope>
    <source>
        <strain evidence="2 3">Sa5YUA1</strain>
    </source>
</reference>
<feature type="transmembrane region" description="Helical" evidence="1">
    <location>
        <begin position="34"/>
        <end position="53"/>
    </location>
</feature>
<organism evidence="2 3">
    <name type="scientific">Cytobacillus stercorigallinarum</name>
    <dbReference type="NCBI Taxonomy" id="2762240"/>
    <lineage>
        <taxon>Bacteria</taxon>
        <taxon>Bacillati</taxon>
        <taxon>Bacillota</taxon>
        <taxon>Bacilli</taxon>
        <taxon>Bacillales</taxon>
        <taxon>Bacillaceae</taxon>
        <taxon>Cytobacillus</taxon>
    </lineage>
</organism>
<name>A0ABR8QVS6_9BACI</name>
<protein>
    <submittedName>
        <fullName evidence="2">Uncharacterized protein</fullName>
    </submittedName>
</protein>
<proteinExistence type="predicted"/>